<organism evidence="1">
    <name type="scientific">bioreactor metagenome</name>
    <dbReference type="NCBI Taxonomy" id="1076179"/>
    <lineage>
        <taxon>unclassified sequences</taxon>
        <taxon>metagenomes</taxon>
        <taxon>ecological metagenomes</taxon>
    </lineage>
</organism>
<dbReference type="AlphaFoldDB" id="A0A645H6E1"/>
<dbReference type="EMBL" id="VSSQ01083542">
    <property type="protein sequence ID" value="MPN31834.1"/>
    <property type="molecule type" value="Genomic_DNA"/>
</dbReference>
<reference evidence="1" key="1">
    <citation type="submission" date="2019-08" db="EMBL/GenBank/DDBJ databases">
        <authorList>
            <person name="Kucharzyk K."/>
            <person name="Murdoch R.W."/>
            <person name="Higgins S."/>
            <person name="Loffler F."/>
        </authorList>
    </citation>
    <scope>NUCLEOTIDE SEQUENCE</scope>
</reference>
<sequence length="143" mass="15613">MGEGHAGSVRIGFHFGDEGREQRLGLLDKQAEGLFQTKCIHVVQDVHAGCSQVDDGGSGRALLCIRLDLGHQVMMDFRFNGHCTVNVYRFLVGFQLSKLLLGDQASLHLGRSKSYPDTSEQSSFVCLTKKKAHRLTAIAPGKG</sequence>
<comment type="caution">
    <text evidence="1">The sequence shown here is derived from an EMBL/GenBank/DDBJ whole genome shotgun (WGS) entry which is preliminary data.</text>
</comment>
<protein>
    <submittedName>
        <fullName evidence="1">Uncharacterized protein</fullName>
    </submittedName>
</protein>
<gene>
    <name evidence="1" type="ORF">SDC9_179309</name>
</gene>
<name>A0A645H6E1_9ZZZZ</name>
<evidence type="ECO:0000313" key="1">
    <source>
        <dbReference type="EMBL" id="MPN31834.1"/>
    </source>
</evidence>
<accession>A0A645H6E1</accession>
<proteinExistence type="predicted"/>